<sequence length="296" mass="34497">MGVDWYRMRIRGGADRDELHRLIHEQAELAWPVHFHLAGPPERPEQPGWWDDEGFPGRIQPGGDTRQRYGRVVAALDERLHVAGTDSWSKDIDWDGFPGSWRFSALGLHPLLPPEWRADALRTWLPEELPRQRWSEHLEAVRSGRHRPYLLARYLHDVSARVRHGWDVLVGTAEATRERTNAWASKPALVELREHLAALPEPAVRPAPRWSEWKDRHGEADPARAPAYEEIHRADELRVRLTRVLDANLPGNRKIRHYQPIPSFQEFLAEADDPWRSGLLQWIERCCEEEQGVFLW</sequence>
<dbReference type="RefSeq" id="WP_285630372.1">
    <property type="nucleotide sequence ID" value="NZ_BSTJ01000011.1"/>
</dbReference>
<evidence type="ECO:0000313" key="2">
    <source>
        <dbReference type="Proteomes" id="UP001165135"/>
    </source>
</evidence>
<organism evidence="1 2">
    <name type="scientific">Actinoallomurus iriomotensis</name>
    <dbReference type="NCBI Taxonomy" id="478107"/>
    <lineage>
        <taxon>Bacteria</taxon>
        <taxon>Bacillati</taxon>
        <taxon>Actinomycetota</taxon>
        <taxon>Actinomycetes</taxon>
        <taxon>Streptosporangiales</taxon>
        <taxon>Thermomonosporaceae</taxon>
        <taxon>Actinoallomurus</taxon>
    </lineage>
</organism>
<dbReference type="Proteomes" id="UP001165135">
    <property type="component" value="Unassembled WGS sequence"/>
</dbReference>
<evidence type="ECO:0000313" key="1">
    <source>
        <dbReference type="EMBL" id="GLY79229.1"/>
    </source>
</evidence>
<name>A0A9W6RPH3_9ACTN</name>
<comment type="caution">
    <text evidence="1">The sequence shown here is derived from an EMBL/GenBank/DDBJ whole genome shotgun (WGS) entry which is preliminary data.</text>
</comment>
<proteinExistence type="predicted"/>
<dbReference type="AlphaFoldDB" id="A0A9W6RPH3"/>
<reference evidence="1" key="1">
    <citation type="submission" date="2023-03" db="EMBL/GenBank/DDBJ databases">
        <title>Actinoallomurus iriomotensis NBRC 103681.</title>
        <authorList>
            <person name="Ichikawa N."/>
            <person name="Sato H."/>
            <person name="Tonouchi N."/>
        </authorList>
    </citation>
    <scope>NUCLEOTIDE SEQUENCE</scope>
    <source>
        <strain evidence="1">NBRC 103681</strain>
    </source>
</reference>
<protein>
    <submittedName>
        <fullName evidence="1">Uncharacterized protein</fullName>
    </submittedName>
</protein>
<gene>
    <name evidence="1" type="ORF">Airi01_074960</name>
</gene>
<dbReference type="EMBL" id="BSTJ01000011">
    <property type="protein sequence ID" value="GLY79229.1"/>
    <property type="molecule type" value="Genomic_DNA"/>
</dbReference>
<accession>A0A9W6RPH3</accession>